<dbReference type="EMBL" id="CABDVU010000001">
    <property type="protein sequence ID" value="VTN14830.1"/>
    <property type="molecule type" value="Genomic_DNA"/>
</dbReference>
<evidence type="ECO:0000313" key="2">
    <source>
        <dbReference type="Proteomes" id="UP000339249"/>
    </source>
</evidence>
<sequence length="124" mass="13950">MEHPVHQLAPRAKDPSAKGIDAINVSAAVNDPYFGMIRFSTAKAFPPVATNWGYFSTPETEKLATAVKHAFTPDEMNKRPASCTPRWWTRCRSCSSRTTWGHGPFRRRERRGCSRRAGLSISAW</sequence>
<protein>
    <submittedName>
        <fullName evidence="1">Uncharacterized protein</fullName>
    </submittedName>
</protein>
<dbReference type="Proteomes" id="UP000339249">
    <property type="component" value="Unassembled WGS sequence"/>
</dbReference>
<accession>A0A4U9D8A0</accession>
<gene>
    <name evidence="1" type="ORF">NCTC9185_06898</name>
</gene>
<evidence type="ECO:0000313" key="1">
    <source>
        <dbReference type="EMBL" id="VTN14830.1"/>
    </source>
</evidence>
<name>A0A4U9D8A0_RAOTE</name>
<proteinExistence type="predicted"/>
<reference evidence="1 2" key="1">
    <citation type="submission" date="2019-04" db="EMBL/GenBank/DDBJ databases">
        <authorList>
            <consortium name="Pathogen Informatics"/>
        </authorList>
    </citation>
    <scope>NUCLEOTIDE SEQUENCE [LARGE SCALE GENOMIC DNA]</scope>
    <source>
        <strain evidence="1 2">NCTC9185</strain>
    </source>
</reference>
<organism evidence="1 2">
    <name type="scientific">Raoultella terrigena</name>
    <name type="common">Klebsiella terrigena</name>
    <dbReference type="NCBI Taxonomy" id="577"/>
    <lineage>
        <taxon>Bacteria</taxon>
        <taxon>Pseudomonadati</taxon>
        <taxon>Pseudomonadota</taxon>
        <taxon>Gammaproteobacteria</taxon>
        <taxon>Enterobacterales</taxon>
        <taxon>Enterobacteriaceae</taxon>
        <taxon>Klebsiella/Raoultella group</taxon>
        <taxon>Raoultella</taxon>
    </lineage>
</organism>
<dbReference type="AlphaFoldDB" id="A0A4U9D8A0"/>